<accession>A0AAD9EN97</accession>
<evidence type="ECO:0000313" key="2">
    <source>
        <dbReference type="EMBL" id="KAK1854835.1"/>
    </source>
</evidence>
<evidence type="ECO:0000256" key="1">
    <source>
        <dbReference type="SAM" id="MobiDB-lite"/>
    </source>
</evidence>
<reference evidence="2" key="1">
    <citation type="submission" date="2023-01" db="EMBL/GenBank/DDBJ databases">
        <title>Colletotrichum chrysophilum M932 genome sequence.</title>
        <authorList>
            <person name="Baroncelli R."/>
        </authorList>
    </citation>
    <scope>NUCLEOTIDE SEQUENCE</scope>
    <source>
        <strain evidence="2">M932</strain>
    </source>
</reference>
<comment type="caution">
    <text evidence="2">The sequence shown here is derived from an EMBL/GenBank/DDBJ whole genome shotgun (WGS) entry which is preliminary data.</text>
</comment>
<proteinExistence type="predicted"/>
<feature type="region of interest" description="Disordered" evidence="1">
    <location>
        <begin position="1"/>
        <end position="59"/>
    </location>
</feature>
<feature type="compositionally biased region" description="Basic and acidic residues" evidence="1">
    <location>
        <begin position="1"/>
        <end position="20"/>
    </location>
</feature>
<organism evidence="2 3">
    <name type="scientific">Colletotrichum chrysophilum</name>
    <dbReference type="NCBI Taxonomy" id="1836956"/>
    <lineage>
        <taxon>Eukaryota</taxon>
        <taxon>Fungi</taxon>
        <taxon>Dikarya</taxon>
        <taxon>Ascomycota</taxon>
        <taxon>Pezizomycotina</taxon>
        <taxon>Sordariomycetes</taxon>
        <taxon>Hypocreomycetidae</taxon>
        <taxon>Glomerellales</taxon>
        <taxon>Glomerellaceae</taxon>
        <taxon>Colletotrichum</taxon>
        <taxon>Colletotrichum gloeosporioides species complex</taxon>
    </lineage>
</organism>
<feature type="compositionally biased region" description="Basic and acidic residues" evidence="1">
    <location>
        <begin position="31"/>
        <end position="44"/>
    </location>
</feature>
<evidence type="ECO:0000313" key="3">
    <source>
        <dbReference type="Proteomes" id="UP001243330"/>
    </source>
</evidence>
<dbReference type="EMBL" id="JAQOWY010000030">
    <property type="protein sequence ID" value="KAK1854835.1"/>
    <property type="molecule type" value="Genomic_DNA"/>
</dbReference>
<dbReference type="AlphaFoldDB" id="A0AAD9EN97"/>
<dbReference type="Proteomes" id="UP001243330">
    <property type="component" value="Unassembled WGS sequence"/>
</dbReference>
<gene>
    <name evidence="2" type="ORF">CCHR01_02515</name>
</gene>
<protein>
    <submittedName>
        <fullName evidence="2">Uncharacterized protein</fullName>
    </submittedName>
</protein>
<sequence>MPREKDESDSNRKKSRDGHQKGYQGQTDPIDADRTVDMTERNDTTDESSPIAPYTGNKK</sequence>
<keyword evidence="3" id="KW-1185">Reference proteome</keyword>
<name>A0AAD9EN97_9PEZI</name>